<name>A0A059EYW8_9MICR</name>
<dbReference type="EMBL" id="KK365218">
    <property type="protein sequence ID" value="KCZ79926.1"/>
    <property type="molecule type" value="Genomic_DNA"/>
</dbReference>
<dbReference type="HOGENOM" id="CLU_044348_2_1_1"/>
<keyword evidence="2" id="KW-1185">Reference proteome</keyword>
<evidence type="ECO:0000313" key="1">
    <source>
        <dbReference type="EMBL" id="KCZ79926.1"/>
    </source>
</evidence>
<reference evidence="2" key="1">
    <citation type="submission" date="2013-02" db="EMBL/GenBank/DDBJ databases">
        <authorList>
            <consortium name="The Broad Institute Genome Sequencing Platform"/>
            <person name="Cuomo C."/>
            <person name="Becnel J."/>
            <person name="Sanscrainte N."/>
            <person name="Walker B."/>
            <person name="Young S.K."/>
            <person name="Zeng Q."/>
            <person name="Gargeya S."/>
            <person name="Fitzgerald M."/>
            <person name="Haas B."/>
            <person name="Abouelleil A."/>
            <person name="Alvarado L."/>
            <person name="Arachchi H.M."/>
            <person name="Berlin A.M."/>
            <person name="Chapman S.B."/>
            <person name="Dewar J."/>
            <person name="Goldberg J."/>
            <person name="Griggs A."/>
            <person name="Gujja S."/>
            <person name="Hansen M."/>
            <person name="Howarth C."/>
            <person name="Imamovic A."/>
            <person name="Larimer J."/>
            <person name="McCowan C."/>
            <person name="Murphy C."/>
            <person name="Neiman D."/>
            <person name="Pearson M."/>
            <person name="Priest M."/>
            <person name="Roberts A."/>
            <person name="Saif S."/>
            <person name="Shea T."/>
            <person name="Sisk P."/>
            <person name="Sykes S."/>
            <person name="Wortman J."/>
            <person name="Nusbaum C."/>
            <person name="Birren B."/>
        </authorList>
    </citation>
    <scope>NUCLEOTIDE SEQUENCE [LARGE SCALE GENOMIC DNA]</scope>
    <source>
        <strain evidence="2">PRA339</strain>
    </source>
</reference>
<dbReference type="SUPFAM" id="SSF75689">
    <property type="entry name" value="Zinc-binding domain of translation initiation factor 2 beta"/>
    <property type="match status" value="1"/>
</dbReference>
<sequence>MNHRELVLKTKDYNATLEFLMENNYIATTKFCRMCNNAEMKLIRNQKVKSWQCPNCGAKASPLEDTILHNVKKPLNEIIDIIYFWSIDLTQKRCMLEGNTQSKKACGNWYKKLSLQTYYIMKNLQRIKIGGIGHVIEVDESKFSKRKFNVGRAMRSP</sequence>
<dbReference type="VEuPathDB" id="MicrosporidiaDB:H312_02681"/>
<reference evidence="1 2" key="2">
    <citation type="submission" date="2014-03" db="EMBL/GenBank/DDBJ databases">
        <title>The Genome Sequence of Anncaliia algerae insect isolate PRA339.</title>
        <authorList>
            <consortium name="The Broad Institute Genome Sequencing Platform"/>
            <consortium name="The Broad Institute Genome Sequencing Center for Infectious Disease"/>
            <person name="Cuomo C."/>
            <person name="Becnel J."/>
            <person name="Sanscrainte N."/>
            <person name="Walker B."/>
            <person name="Young S.K."/>
            <person name="Zeng Q."/>
            <person name="Gargeya S."/>
            <person name="Fitzgerald M."/>
            <person name="Haas B."/>
            <person name="Abouelleil A."/>
            <person name="Alvarado L."/>
            <person name="Arachchi H.M."/>
            <person name="Berlin A.M."/>
            <person name="Chapman S.B."/>
            <person name="Dewar J."/>
            <person name="Goldberg J."/>
            <person name="Griggs A."/>
            <person name="Gujja S."/>
            <person name="Hansen M."/>
            <person name="Howarth C."/>
            <person name="Imamovic A."/>
            <person name="Larimer J."/>
            <person name="McCowan C."/>
            <person name="Murphy C."/>
            <person name="Neiman D."/>
            <person name="Pearson M."/>
            <person name="Priest M."/>
            <person name="Roberts A."/>
            <person name="Saif S."/>
            <person name="Shea T."/>
            <person name="Sisk P."/>
            <person name="Sykes S."/>
            <person name="Wortman J."/>
            <person name="Nusbaum C."/>
            <person name="Birren B."/>
        </authorList>
    </citation>
    <scope>NUCLEOTIDE SEQUENCE [LARGE SCALE GENOMIC DNA]</scope>
    <source>
        <strain evidence="1 2">PRA339</strain>
    </source>
</reference>
<evidence type="ECO:0000313" key="2">
    <source>
        <dbReference type="Proteomes" id="UP000030655"/>
    </source>
</evidence>
<dbReference type="OrthoDB" id="8061556at2759"/>
<dbReference type="InterPro" id="IPR016190">
    <property type="entry name" value="Transl_init_fac_IF2/IF5_Zn-bd"/>
</dbReference>
<dbReference type="Proteomes" id="UP000030655">
    <property type="component" value="Unassembled WGS sequence"/>
</dbReference>
<proteinExistence type="predicted"/>
<dbReference type="GO" id="GO:0003743">
    <property type="term" value="F:translation initiation factor activity"/>
    <property type="evidence" value="ECO:0007669"/>
    <property type="project" value="InterPro"/>
</dbReference>
<gene>
    <name evidence="1" type="ORF">H312_02681</name>
</gene>
<organism evidence="1 2">
    <name type="scientific">Anncaliia algerae PRA339</name>
    <dbReference type="NCBI Taxonomy" id="1288291"/>
    <lineage>
        <taxon>Eukaryota</taxon>
        <taxon>Fungi</taxon>
        <taxon>Fungi incertae sedis</taxon>
        <taxon>Microsporidia</taxon>
        <taxon>Tubulinosematoidea</taxon>
        <taxon>Tubulinosematidae</taxon>
        <taxon>Anncaliia</taxon>
    </lineage>
</organism>
<accession>A0A059EYW8</accession>
<protein>
    <submittedName>
        <fullName evidence="1">Uncharacterized protein</fullName>
    </submittedName>
</protein>
<dbReference type="AlphaFoldDB" id="A0A059EYW8"/>